<feature type="region of interest" description="Disordered" evidence="1">
    <location>
        <begin position="41"/>
        <end position="62"/>
    </location>
</feature>
<sequence>MTREQQEAYQRNVIRDEYISEEEVNAAVARIISNPAASVLQRRMPRGEKGMAEKMGSRMASH</sequence>
<feature type="compositionally biased region" description="Basic and acidic residues" evidence="1">
    <location>
        <begin position="45"/>
        <end position="56"/>
    </location>
</feature>
<evidence type="ECO:0000313" key="3">
    <source>
        <dbReference type="Proteomes" id="UP000323732"/>
    </source>
</evidence>
<dbReference type="RefSeq" id="WP_148951141.1">
    <property type="nucleotide sequence ID" value="NZ_VTES01000015.1"/>
</dbReference>
<protein>
    <submittedName>
        <fullName evidence="2">Uncharacterized protein</fullName>
    </submittedName>
</protein>
<dbReference type="EMBL" id="VTES01000015">
    <property type="protein sequence ID" value="TYS55777.1"/>
    <property type="molecule type" value="Genomic_DNA"/>
</dbReference>
<name>A0A5D4RWT3_9BACI</name>
<dbReference type="Proteomes" id="UP000323732">
    <property type="component" value="Unassembled WGS sequence"/>
</dbReference>
<proteinExistence type="predicted"/>
<evidence type="ECO:0000256" key="1">
    <source>
        <dbReference type="SAM" id="MobiDB-lite"/>
    </source>
</evidence>
<comment type="caution">
    <text evidence="2">The sequence shown here is derived from an EMBL/GenBank/DDBJ whole genome shotgun (WGS) entry which is preliminary data.</text>
</comment>
<evidence type="ECO:0000313" key="2">
    <source>
        <dbReference type="EMBL" id="TYS55777.1"/>
    </source>
</evidence>
<accession>A0A5D4RWT3</accession>
<dbReference type="AlphaFoldDB" id="A0A5D4RWT3"/>
<gene>
    <name evidence="2" type="ORF">FZD47_25465</name>
</gene>
<organism evidence="2 3">
    <name type="scientific">Bacillus infantis</name>
    <dbReference type="NCBI Taxonomy" id="324767"/>
    <lineage>
        <taxon>Bacteria</taxon>
        <taxon>Bacillati</taxon>
        <taxon>Bacillota</taxon>
        <taxon>Bacilli</taxon>
        <taxon>Bacillales</taxon>
        <taxon>Bacillaceae</taxon>
        <taxon>Bacillus</taxon>
    </lineage>
</organism>
<reference evidence="2 3" key="1">
    <citation type="submission" date="2019-08" db="EMBL/GenBank/DDBJ databases">
        <title>Bacillus genomes from the desert of Cuatro Cienegas, Coahuila.</title>
        <authorList>
            <person name="Olmedo-Alvarez G."/>
        </authorList>
    </citation>
    <scope>NUCLEOTIDE SEQUENCE [LARGE SCALE GENOMIC DNA]</scope>
    <source>
        <strain evidence="2 3">CH37_1T</strain>
    </source>
</reference>